<sequence length="242" mass="26286">MKKIKYFLILLIPIFFMVLSGCSSLSVNTTKNEYSADGLVAVVKGKATKASKLTYSINGQKTKLKMNDGHFVFSIPMSSNNQDVKIVANNGKETSTKIVTIKAAKPIGDYTSFGQEYNYAAFVSGAPTDQIPLVAKDGIFKYKRPNGTTLYFNVQGTSLMGISVVGTFKQMKTKAGIKSFEGSIATLAALSGADSKSVLKNLNKQLKDAKDGNKTTMSQIESRGIKFNINLSSDAFYIYITK</sequence>
<organism evidence="1 2">
    <name type="scientific">Companilactobacillus ginsenosidimutans</name>
    <dbReference type="NCBI Taxonomy" id="1007676"/>
    <lineage>
        <taxon>Bacteria</taxon>
        <taxon>Bacillati</taxon>
        <taxon>Bacillota</taxon>
        <taxon>Bacilli</taxon>
        <taxon>Lactobacillales</taxon>
        <taxon>Lactobacillaceae</taxon>
        <taxon>Companilactobacillus</taxon>
    </lineage>
</organism>
<reference evidence="2" key="1">
    <citation type="submission" date="2015-07" db="EMBL/GenBank/DDBJ databases">
        <title>Lactobacillus ginsenosidimutans/EMML 3141/ whole genome sequencing.</title>
        <authorList>
            <person name="Kim M.K."/>
            <person name="Im W.-T."/>
            <person name="Srinivasan S."/>
            <person name="Lee J.-J."/>
        </authorList>
    </citation>
    <scope>NUCLEOTIDE SEQUENCE [LARGE SCALE GENOMIC DNA]</scope>
    <source>
        <strain evidence="2">EMML 3041</strain>
    </source>
</reference>
<dbReference type="KEGG" id="lgn:ABM34_02350"/>
<evidence type="ECO:0000313" key="1">
    <source>
        <dbReference type="EMBL" id="AKP66507.1"/>
    </source>
</evidence>
<evidence type="ECO:0008006" key="3">
    <source>
        <dbReference type="Google" id="ProtNLM"/>
    </source>
</evidence>
<dbReference type="AlphaFoldDB" id="A0A0H4QEZ5"/>
<dbReference type="Gene3D" id="2.60.40.10">
    <property type="entry name" value="Immunoglobulins"/>
    <property type="match status" value="1"/>
</dbReference>
<accession>A0A0H4QEZ5</accession>
<gene>
    <name evidence="1" type="ORF">ABM34_02350</name>
</gene>
<keyword evidence="2" id="KW-1185">Reference proteome</keyword>
<evidence type="ECO:0000313" key="2">
    <source>
        <dbReference type="Proteomes" id="UP000036106"/>
    </source>
</evidence>
<dbReference type="RefSeq" id="WP_048702952.1">
    <property type="nucleotide sequence ID" value="NZ_CP012034.1"/>
</dbReference>
<dbReference type="OrthoDB" id="2289408at2"/>
<protein>
    <recommendedName>
        <fullName evidence="3">Lipoprotein</fullName>
    </recommendedName>
</protein>
<dbReference type="Proteomes" id="UP000036106">
    <property type="component" value="Chromosome"/>
</dbReference>
<dbReference type="EMBL" id="CP012034">
    <property type="protein sequence ID" value="AKP66507.1"/>
    <property type="molecule type" value="Genomic_DNA"/>
</dbReference>
<dbReference type="PATRIC" id="fig|1007676.4.peg.488"/>
<dbReference type="InterPro" id="IPR013783">
    <property type="entry name" value="Ig-like_fold"/>
</dbReference>
<name>A0A0H4QEZ5_9LACO</name>
<proteinExistence type="predicted"/>
<dbReference type="STRING" id="1007676.ABM34_02350"/>
<dbReference type="PROSITE" id="PS51257">
    <property type="entry name" value="PROKAR_LIPOPROTEIN"/>
    <property type="match status" value="1"/>
</dbReference>